<dbReference type="EC" id="2.7.1.160" evidence="2"/>
<feature type="compositionally biased region" description="Low complexity" evidence="4">
    <location>
        <begin position="221"/>
        <end position="235"/>
    </location>
</feature>
<comment type="function">
    <text evidence="1">Catalyzes the last step of tRNA splicing, the transfer of the splice junction 2'-phosphate from ligated tRNA to NAD to produce ADP-ribose 1''-2'' cyclic phosphate.</text>
</comment>
<evidence type="ECO:0000256" key="2">
    <source>
        <dbReference type="ARBA" id="ARBA00012007"/>
    </source>
</evidence>
<dbReference type="EMBL" id="CAJNNW010028600">
    <property type="protein sequence ID" value="CAE8696866.1"/>
    <property type="molecule type" value="Genomic_DNA"/>
</dbReference>
<evidence type="ECO:0000256" key="1">
    <source>
        <dbReference type="ARBA" id="ARBA00003343"/>
    </source>
</evidence>
<evidence type="ECO:0000313" key="5">
    <source>
        <dbReference type="EMBL" id="CAE8696866.1"/>
    </source>
</evidence>
<feature type="compositionally biased region" description="Basic and acidic residues" evidence="4">
    <location>
        <begin position="315"/>
        <end position="328"/>
    </location>
</feature>
<feature type="compositionally biased region" description="Low complexity" evidence="4">
    <location>
        <begin position="395"/>
        <end position="415"/>
    </location>
</feature>
<comment type="caution">
    <text evidence="5">The sequence shown here is derived from an EMBL/GenBank/DDBJ whole genome shotgun (WGS) entry which is preliminary data.</text>
</comment>
<dbReference type="Gene3D" id="1.10.10.970">
    <property type="entry name" value="RNA 2'-phosphotransferase, Tpt1/KptA family, N-terminal domain"/>
    <property type="match status" value="1"/>
</dbReference>
<evidence type="ECO:0000256" key="3">
    <source>
        <dbReference type="ARBA" id="ARBA00047949"/>
    </source>
</evidence>
<dbReference type="Proteomes" id="UP000626109">
    <property type="component" value="Unassembled WGS sequence"/>
</dbReference>
<accession>A0A813KD21</accession>
<feature type="region of interest" description="Disordered" evidence="4">
    <location>
        <begin position="219"/>
        <end position="493"/>
    </location>
</feature>
<feature type="compositionally biased region" description="Low complexity" evidence="4">
    <location>
        <begin position="250"/>
        <end position="314"/>
    </location>
</feature>
<gene>
    <name evidence="5" type="ORF">PGLA2088_LOCUS30029</name>
</gene>
<dbReference type="InterPro" id="IPR002745">
    <property type="entry name" value="Ptrans_KptA/Tpt1"/>
</dbReference>
<feature type="region of interest" description="Disordered" evidence="4">
    <location>
        <begin position="131"/>
        <end position="173"/>
    </location>
</feature>
<proteinExistence type="predicted"/>
<name>A0A813KD21_POLGL</name>
<dbReference type="GO" id="GO:0000215">
    <property type="term" value="F:tRNA 2'-phosphotransferase activity"/>
    <property type="evidence" value="ECO:0007669"/>
    <property type="project" value="UniProtKB-EC"/>
</dbReference>
<feature type="compositionally biased region" description="Basic and acidic residues" evidence="4">
    <location>
        <begin position="449"/>
        <end position="479"/>
    </location>
</feature>
<feature type="compositionally biased region" description="Polar residues" evidence="4">
    <location>
        <begin position="329"/>
        <end position="338"/>
    </location>
</feature>
<dbReference type="AlphaFoldDB" id="A0A813KD21"/>
<feature type="compositionally biased region" description="Low complexity" evidence="4">
    <location>
        <begin position="423"/>
        <end position="438"/>
    </location>
</feature>
<feature type="non-terminal residue" evidence="5">
    <location>
        <position position="516"/>
    </location>
</feature>
<dbReference type="InterPro" id="IPR042080">
    <property type="entry name" value="RNA_2'-PTrans_N"/>
</dbReference>
<reference evidence="5" key="1">
    <citation type="submission" date="2021-02" db="EMBL/GenBank/DDBJ databases">
        <authorList>
            <person name="Dougan E. K."/>
            <person name="Rhodes N."/>
            <person name="Thang M."/>
            <person name="Chan C."/>
        </authorList>
    </citation>
    <scope>NUCLEOTIDE SEQUENCE</scope>
</reference>
<evidence type="ECO:0000313" key="6">
    <source>
        <dbReference type="Proteomes" id="UP000626109"/>
    </source>
</evidence>
<dbReference type="SUPFAM" id="SSF56399">
    <property type="entry name" value="ADP-ribosylation"/>
    <property type="match status" value="1"/>
</dbReference>
<evidence type="ECO:0000256" key="4">
    <source>
        <dbReference type="SAM" id="MobiDB-lite"/>
    </source>
</evidence>
<feature type="compositionally biased region" description="Low complexity" evidence="4">
    <location>
        <begin position="151"/>
        <end position="163"/>
    </location>
</feature>
<feature type="compositionally biased region" description="Basic and acidic residues" evidence="4">
    <location>
        <begin position="239"/>
        <end position="249"/>
    </location>
</feature>
<protein>
    <recommendedName>
        <fullName evidence="2">2'-phosphotransferase</fullName>
        <ecNumber evidence="2">2.7.1.160</ecNumber>
    </recommendedName>
</protein>
<comment type="catalytic activity">
    <reaction evidence="3">
        <text>2'-phospho-[ligated tRNA] + NAD(+) = mature tRNA + ADP-alpha-D-ribose 1'',2''-cyclic phosphate + nicotinamide</text>
        <dbReference type="Rhea" id="RHEA:23324"/>
        <dbReference type="Rhea" id="RHEA-COMP:11106"/>
        <dbReference type="Rhea" id="RHEA-COMP:11107"/>
        <dbReference type="ChEBI" id="CHEBI:17154"/>
        <dbReference type="ChEBI" id="CHEBI:57540"/>
        <dbReference type="ChEBI" id="CHEBI:76596"/>
        <dbReference type="ChEBI" id="CHEBI:82883"/>
        <dbReference type="ChEBI" id="CHEBI:85027"/>
        <dbReference type="EC" id="2.7.1.160"/>
    </reaction>
</comment>
<feature type="compositionally biased region" description="Basic and acidic residues" evidence="4">
    <location>
        <begin position="367"/>
        <end position="383"/>
    </location>
</feature>
<dbReference type="Pfam" id="PF01885">
    <property type="entry name" value="PTS_2-RNA"/>
    <property type="match status" value="1"/>
</dbReference>
<sequence>MDQRDTNDVLVTLPMSAAFAARHVRSLKPGDDRQTDLSKRLSWLLRRGAKELGCASPDDSEGWFAIEDLVKLELFADVDVEELTEIAKASNTEKLRYDLREGRDGGHEICAVARASASVRAASAKKLTARVGEGDLSSGPRQLGVPRTRAHSSASSALRPPSSRRIEERGSALPQRAFPAASWGWSPGGWWWNPQWPQRWEGGASCAWSARSASGRRRALSLRSARGRSSSQRWQPVSEPRHPEAKEQPGEQLSQPGEQQQQQEQQPQQQPQQRQLQLQQQQQQQPQQQQPSLAPDQQQPELQQQKQQALPQHQVEPRDPATDQHRQPEASSQQMSQENQHDPDPAATQKLKHVSHPPEAAQQQQQQEKEKEKEQQQHFHRQLEQQPWEQRKQRQQQQEWWSRPQWPRWQQNSQHQQHEEQHVQWQQWHNQQRQQQQQRVCYPRPARSVSRERSRLDGRGISRPSRSQEDGDTGKRETTTYRQPLGGRTFTWGPAEWRAAGGHVQDFFSHEPAAKD</sequence>
<organism evidence="5 6">
    <name type="scientific">Polarella glacialis</name>
    <name type="common">Dinoflagellate</name>
    <dbReference type="NCBI Taxonomy" id="89957"/>
    <lineage>
        <taxon>Eukaryota</taxon>
        <taxon>Sar</taxon>
        <taxon>Alveolata</taxon>
        <taxon>Dinophyceae</taxon>
        <taxon>Suessiales</taxon>
        <taxon>Suessiaceae</taxon>
        <taxon>Polarella</taxon>
    </lineage>
</organism>